<keyword evidence="2" id="KW-1185">Reference proteome</keyword>
<organism evidence="1 2">
    <name type="scientific">Draconibacterium aestuarii</name>
    <dbReference type="NCBI Taxonomy" id="2998507"/>
    <lineage>
        <taxon>Bacteria</taxon>
        <taxon>Pseudomonadati</taxon>
        <taxon>Bacteroidota</taxon>
        <taxon>Bacteroidia</taxon>
        <taxon>Marinilabiliales</taxon>
        <taxon>Prolixibacteraceae</taxon>
        <taxon>Draconibacterium</taxon>
    </lineage>
</organism>
<dbReference type="AlphaFoldDB" id="A0A9X3J6M1"/>
<dbReference type="Pfam" id="PF07610">
    <property type="entry name" value="DUF1573"/>
    <property type="match status" value="1"/>
</dbReference>
<evidence type="ECO:0000313" key="1">
    <source>
        <dbReference type="EMBL" id="MCY1722804.1"/>
    </source>
</evidence>
<dbReference type="RefSeq" id="WP_343335129.1">
    <property type="nucleotide sequence ID" value="NZ_JAPOHD010000064.1"/>
</dbReference>
<accession>A0A9X3J6M1</accession>
<sequence length="141" mass="15986">MRAIGLFLAVLILFGCAQQQKNEAPKELKDREITTIEFKEEMHSFGELSAGEIVVFTFEFTNTGATDYWIEEINSDCGCVKTNYKKEAVKPGKNGRIELEFDTSGLIGREFKTIEIIGNSKELKHLAIFAEVKNEILDIKY</sequence>
<name>A0A9X3J6M1_9BACT</name>
<comment type="caution">
    <text evidence="1">The sequence shown here is derived from an EMBL/GenBank/DDBJ whole genome shotgun (WGS) entry which is preliminary data.</text>
</comment>
<dbReference type="Proteomes" id="UP001145087">
    <property type="component" value="Unassembled WGS sequence"/>
</dbReference>
<gene>
    <name evidence="1" type="ORF">OU798_20825</name>
</gene>
<evidence type="ECO:0000313" key="2">
    <source>
        <dbReference type="Proteomes" id="UP001145087"/>
    </source>
</evidence>
<proteinExistence type="predicted"/>
<dbReference type="EMBL" id="JAPOHD010000064">
    <property type="protein sequence ID" value="MCY1722804.1"/>
    <property type="molecule type" value="Genomic_DNA"/>
</dbReference>
<dbReference type="InterPro" id="IPR011467">
    <property type="entry name" value="DUF1573"/>
</dbReference>
<dbReference type="InterPro" id="IPR013783">
    <property type="entry name" value="Ig-like_fold"/>
</dbReference>
<reference evidence="1" key="1">
    <citation type="submission" date="2022-11" db="EMBL/GenBank/DDBJ databases">
        <title>Marilongibacter aestuarii gen. nov., sp. nov., isolated from tidal flat sediment.</title>
        <authorList>
            <person name="Jiayan W."/>
        </authorList>
    </citation>
    <scope>NUCLEOTIDE SEQUENCE</scope>
    <source>
        <strain evidence="1">Z1-6</strain>
    </source>
</reference>
<dbReference type="PANTHER" id="PTHR37833:SF1">
    <property type="entry name" value="SIGNAL PEPTIDE PROTEIN"/>
    <property type="match status" value="1"/>
</dbReference>
<dbReference type="Gene3D" id="2.60.40.10">
    <property type="entry name" value="Immunoglobulins"/>
    <property type="match status" value="1"/>
</dbReference>
<dbReference type="PANTHER" id="PTHR37833">
    <property type="entry name" value="LIPOPROTEIN-RELATED"/>
    <property type="match status" value="1"/>
</dbReference>
<protein>
    <submittedName>
        <fullName evidence="1">DUF1573 domain-containing protein</fullName>
    </submittedName>
</protein>
<dbReference type="PROSITE" id="PS51257">
    <property type="entry name" value="PROKAR_LIPOPROTEIN"/>
    <property type="match status" value="1"/>
</dbReference>